<accession>A0A1Y1I2U7</accession>
<dbReference type="OrthoDB" id="1060596at2759"/>
<proteinExistence type="predicted"/>
<dbReference type="PANTHER" id="PTHR36409:SF1">
    <property type="entry name" value="BLOC-1-RELATED COMPLEX SUBUNIT 5"/>
    <property type="match status" value="1"/>
</dbReference>
<dbReference type="PANTHER" id="PTHR36409">
    <property type="entry name" value="EXPRESSED PROTEIN"/>
    <property type="match status" value="1"/>
</dbReference>
<organism evidence="1 2">
    <name type="scientific">Klebsormidium nitens</name>
    <name type="common">Green alga</name>
    <name type="synonym">Ulothrix nitens</name>
    <dbReference type="NCBI Taxonomy" id="105231"/>
    <lineage>
        <taxon>Eukaryota</taxon>
        <taxon>Viridiplantae</taxon>
        <taxon>Streptophyta</taxon>
        <taxon>Klebsormidiophyceae</taxon>
        <taxon>Klebsormidiales</taxon>
        <taxon>Klebsormidiaceae</taxon>
        <taxon>Klebsormidium</taxon>
    </lineage>
</organism>
<dbReference type="OMA" id="RYNYSAS"/>
<evidence type="ECO:0000313" key="2">
    <source>
        <dbReference type="Proteomes" id="UP000054558"/>
    </source>
</evidence>
<dbReference type="AlphaFoldDB" id="A0A1Y1I2U7"/>
<gene>
    <name evidence="1" type="ORF">KFL_002250240</name>
</gene>
<keyword evidence="2" id="KW-1185">Reference proteome</keyword>
<dbReference type="EMBL" id="DF237174">
    <property type="protein sequence ID" value="GAQ85244.1"/>
    <property type="molecule type" value="Genomic_DNA"/>
</dbReference>
<name>A0A1Y1I2U7_KLENI</name>
<protein>
    <submittedName>
        <fullName evidence="1">Uncharacterized protein</fullName>
    </submittedName>
</protein>
<dbReference type="Proteomes" id="UP000054558">
    <property type="component" value="Unassembled WGS sequence"/>
</dbReference>
<evidence type="ECO:0000313" key="1">
    <source>
        <dbReference type="EMBL" id="GAQ85244.1"/>
    </source>
</evidence>
<reference evidence="1 2" key="1">
    <citation type="journal article" date="2014" name="Nat. Commun.">
        <title>Klebsormidium flaccidum genome reveals primary factors for plant terrestrial adaptation.</title>
        <authorList>
            <person name="Hori K."/>
            <person name="Maruyama F."/>
            <person name="Fujisawa T."/>
            <person name="Togashi T."/>
            <person name="Yamamoto N."/>
            <person name="Seo M."/>
            <person name="Sato S."/>
            <person name="Yamada T."/>
            <person name="Mori H."/>
            <person name="Tajima N."/>
            <person name="Moriyama T."/>
            <person name="Ikeuchi M."/>
            <person name="Watanabe M."/>
            <person name="Wada H."/>
            <person name="Kobayashi K."/>
            <person name="Saito M."/>
            <person name="Masuda T."/>
            <person name="Sasaki-Sekimoto Y."/>
            <person name="Mashiguchi K."/>
            <person name="Awai K."/>
            <person name="Shimojima M."/>
            <person name="Masuda S."/>
            <person name="Iwai M."/>
            <person name="Nobusawa T."/>
            <person name="Narise T."/>
            <person name="Kondo S."/>
            <person name="Saito H."/>
            <person name="Sato R."/>
            <person name="Murakawa M."/>
            <person name="Ihara Y."/>
            <person name="Oshima-Yamada Y."/>
            <person name="Ohtaka K."/>
            <person name="Satoh M."/>
            <person name="Sonobe K."/>
            <person name="Ishii M."/>
            <person name="Ohtani R."/>
            <person name="Kanamori-Sato M."/>
            <person name="Honoki R."/>
            <person name="Miyazaki D."/>
            <person name="Mochizuki H."/>
            <person name="Umetsu J."/>
            <person name="Higashi K."/>
            <person name="Shibata D."/>
            <person name="Kamiya Y."/>
            <person name="Sato N."/>
            <person name="Nakamura Y."/>
            <person name="Tabata S."/>
            <person name="Ida S."/>
            <person name="Kurokawa K."/>
            <person name="Ohta H."/>
        </authorList>
    </citation>
    <scope>NUCLEOTIDE SEQUENCE [LARGE SCALE GENOMIC DNA]</scope>
    <source>
        <strain evidence="1 2">NIES-2285</strain>
    </source>
</reference>
<sequence length="188" mass="20014">MGAADSKEAPAGAVPGVVTVASRQGAATTLDPNLAKLLSLKAGVPLLSKAPSDNNLKDVLLRRTGTPSTSPGTLLDTSTTLQLFSKYEAWANGAAAHIASNQEDIHNSIDVVEELALKLLQRLHHAAQVMKQSAEHLHQARSLKDDVDEVKQQMSAVLASYEALCGRLEGIQEERERETRAASDGQVT</sequence>